<comment type="caution">
    <text evidence="1">The sequence shown here is derived from an EMBL/GenBank/DDBJ whole genome shotgun (WGS) entry which is preliminary data.</text>
</comment>
<reference evidence="1 3" key="1">
    <citation type="journal article" date="2019" name="Nat. Med.">
        <title>A library of human gut bacterial isolates paired with longitudinal multiomics data enables mechanistic microbiome research.</title>
        <authorList>
            <person name="Poyet M."/>
            <person name="Groussin M."/>
            <person name="Gibbons S.M."/>
            <person name="Avila-Pacheco J."/>
            <person name="Jiang X."/>
            <person name="Kearney S.M."/>
            <person name="Perrotta A.R."/>
            <person name="Berdy B."/>
            <person name="Zhao S."/>
            <person name="Lieberman T.D."/>
            <person name="Swanson P.K."/>
            <person name="Smith M."/>
            <person name="Roesemann S."/>
            <person name="Alexander J.E."/>
            <person name="Rich S.A."/>
            <person name="Livny J."/>
            <person name="Vlamakis H."/>
            <person name="Clish C."/>
            <person name="Bullock K."/>
            <person name="Deik A."/>
            <person name="Scott J."/>
            <person name="Pierce K.A."/>
            <person name="Xavier R.J."/>
            <person name="Alm E.J."/>
        </authorList>
    </citation>
    <scope>NUCLEOTIDE SEQUENCE</scope>
    <source>
        <strain evidence="1">BIOML-A13</strain>
        <strain evidence="2 3">BIOML-A14</strain>
    </source>
</reference>
<protein>
    <submittedName>
        <fullName evidence="1">Leucine-rich repeat protein</fullName>
    </submittedName>
</protein>
<dbReference type="EMBL" id="VWFO01000189">
    <property type="protein sequence ID" value="KAA4659735.1"/>
    <property type="molecule type" value="Genomic_DNA"/>
</dbReference>
<evidence type="ECO:0000313" key="2">
    <source>
        <dbReference type="EMBL" id="KAA4659735.1"/>
    </source>
</evidence>
<dbReference type="Proteomes" id="UP000435985">
    <property type="component" value="Unassembled WGS sequence"/>
</dbReference>
<name>A0A642C2G1_BACOV</name>
<gene>
    <name evidence="1" type="ORF">F3B51_28635</name>
    <name evidence="2" type="ORF">F3B98_28185</name>
</gene>
<dbReference type="Pfam" id="PF13306">
    <property type="entry name" value="LRR_5"/>
    <property type="match status" value="1"/>
</dbReference>
<dbReference type="InterPro" id="IPR032675">
    <property type="entry name" value="LRR_dom_sf"/>
</dbReference>
<accession>A0A642C2G1</accession>
<evidence type="ECO:0000313" key="1">
    <source>
        <dbReference type="EMBL" id="KAA4633375.1"/>
    </source>
</evidence>
<organism evidence="1">
    <name type="scientific">Bacteroides ovatus</name>
    <dbReference type="NCBI Taxonomy" id="28116"/>
    <lineage>
        <taxon>Bacteria</taxon>
        <taxon>Pseudomonadati</taxon>
        <taxon>Bacteroidota</taxon>
        <taxon>Bacteroidia</taxon>
        <taxon>Bacteroidales</taxon>
        <taxon>Bacteroidaceae</taxon>
        <taxon>Bacteroides</taxon>
    </lineage>
</organism>
<dbReference type="AlphaFoldDB" id="A0A642C2G1"/>
<dbReference type="InterPro" id="IPR026906">
    <property type="entry name" value="LRR_5"/>
</dbReference>
<evidence type="ECO:0000313" key="3">
    <source>
        <dbReference type="Proteomes" id="UP000435985"/>
    </source>
</evidence>
<proteinExistence type="predicted"/>
<dbReference type="Gene3D" id="3.80.10.10">
    <property type="entry name" value="Ribonuclease Inhibitor"/>
    <property type="match status" value="1"/>
</dbReference>
<dbReference type="EMBL" id="VWFN01000202">
    <property type="protein sequence ID" value="KAA4633375.1"/>
    <property type="molecule type" value="Genomic_DNA"/>
</dbReference>
<sequence>MKTNEENRGIPNWMRYKSASIDLSGSETYLFLGAFYGNRYIERVILPEWAETVPRNLFKGCTKLKEVTLPADSDISESAFEGCVALTDIYLPLCIGNIAANAFKGCPENIRFHVNSPIINPEKLKQHIEKELGRSIELYDNIGGKSRGSF</sequence>
<dbReference type="SUPFAM" id="SSF52058">
    <property type="entry name" value="L domain-like"/>
    <property type="match status" value="1"/>
</dbReference>